<feature type="domain" description="Transposase IS200-like" evidence="1">
    <location>
        <begin position="15"/>
        <end position="130"/>
    </location>
</feature>
<dbReference type="EMBL" id="MHIF01000015">
    <property type="protein sequence ID" value="OGY48337.1"/>
    <property type="molecule type" value="Genomic_DNA"/>
</dbReference>
<gene>
    <name evidence="2" type="ORF">A2663_02265</name>
</gene>
<dbReference type="PANTHER" id="PTHR36966:SF1">
    <property type="entry name" value="REP-ASSOCIATED TYROSINE TRANSPOSASE"/>
    <property type="match status" value="1"/>
</dbReference>
<dbReference type="SMART" id="SM01321">
    <property type="entry name" value="Y1_Tnp"/>
    <property type="match status" value="1"/>
</dbReference>
<dbReference type="GO" id="GO:0004803">
    <property type="term" value="F:transposase activity"/>
    <property type="evidence" value="ECO:0007669"/>
    <property type="project" value="InterPro"/>
</dbReference>
<protein>
    <recommendedName>
        <fullName evidence="1">Transposase IS200-like domain-containing protein</fullName>
    </recommendedName>
</protein>
<dbReference type="Proteomes" id="UP000178432">
    <property type="component" value="Unassembled WGS sequence"/>
</dbReference>
<dbReference type="Pfam" id="PF01797">
    <property type="entry name" value="Y1_Tnp"/>
    <property type="match status" value="1"/>
</dbReference>
<evidence type="ECO:0000313" key="2">
    <source>
        <dbReference type="EMBL" id="OGY48337.1"/>
    </source>
</evidence>
<dbReference type="NCBIfam" id="NF047646">
    <property type="entry name" value="REP_Tyr_transpos"/>
    <property type="match status" value="1"/>
</dbReference>
<dbReference type="AlphaFoldDB" id="A0A1G1Y9V8"/>
<dbReference type="SUPFAM" id="SSF143422">
    <property type="entry name" value="Transposase IS200-like"/>
    <property type="match status" value="1"/>
</dbReference>
<name>A0A1G1Y9V8_9BACT</name>
<dbReference type="InterPro" id="IPR052715">
    <property type="entry name" value="RAYT_transposase"/>
</dbReference>
<dbReference type="GO" id="GO:0043565">
    <property type="term" value="F:sequence-specific DNA binding"/>
    <property type="evidence" value="ECO:0007669"/>
    <property type="project" value="TreeGrafter"/>
</dbReference>
<dbReference type="InterPro" id="IPR036515">
    <property type="entry name" value="Transposase_17_sf"/>
</dbReference>
<reference evidence="2 3" key="1">
    <citation type="journal article" date="2016" name="Nat. Commun.">
        <title>Thousands of microbial genomes shed light on interconnected biogeochemical processes in an aquifer system.</title>
        <authorList>
            <person name="Anantharaman K."/>
            <person name="Brown C.T."/>
            <person name="Hug L.A."/>
            <person name="Sharon I."/>
            <person name="Castelle C.J."/>
            <person name="Probst A.J."/>
            <person name="Thomas B.C."/>
            <person name="Singh A."/>
            <person name="Wilkins M.J."/>
            <person name="Karaoz U."/>
            <person name="Brodie E.L."/>
            <person name="Williams K.H."/>
            <person name="Hubbard S.S."/>
            <person name="Banfield J.F."/>
        </authorList>
    </citation>
    <scope>NUCLEOTIDE SEQUENCE [LARGE SCALE GENOMIC DNA]</scope>
</reference>
<comment type="caution">
    <text evidence="2">The sequence shown here is derived from an EMBL/GenBank/DDBJ whole genome shotgun (WGS) entry which is preliminary data.</text>
</comment>
<dbReference type="InterPro" id="IPR002686">
    <property type="entry name" value="Transposase_17"/>
</dbReference>
<dbReference type="Gene3D" id="3.30.70.1290">
    <property type="entry name" value="Transposase IS200-like"/>
    <property type="match status" value="1"/>
</dbReference>
<accession>A0A1G1Y9V8</accession>
<dbReference type="PANTHER" id="PTHR36966">
    <property type="entry name" value="REP-ASSOCIATED TYROSINE TRANSPOSASE"/>
    <property type="match status" value="1"/>
</dbReference>
<dbReference type="GO" id="GO:0006313">
    <property type="term" value="P:DNA transposition"/>
    <property type="evidence" value="ECO:0007669"/>
    <property type="project" value="InterPro"/>
</dbReference>
<sequence length="176" mass="21343">MANKKDPHRPPHLLRDETYYFITSRTLDGPRYFNSPEKKKMLIEIINKALKKCNFSCQNWVVLDNHYQLIIYVKESKNLGDFIKSINGASARMVNKIDKVKGRKIWYQYWDKCLEGESDFWTHVNYNHYNPVKHGYVNKMEDYEFSSYREYLKRYGKEFMDEYFEIYPVRLVGFDD</sequence>
<evidence type="ECO:0000259" key="1">
    <source>
        <dbReference type="SMART" id="SM01321"/>
    </source>
</evidence>
<organism evidence="2 3">
    <name type="scientific">Candidatus Buchananbacteria bacterium RIFCSPHIGHO2_01_FULL_46_12</name>
    <dbReference type="NCBI Taxonomy" id="1797536"/>
    <lineage>
        <taxon>Bacteria</taxon>
        <taxon>Candidatus Buchananiibacteriota</taxon>
    </lineage>
</organism>
<evidence type="ECO:0000313" key="3">
    <source>
        <dbReference type="Proteomes" id="UP000178432"/>
    </source>
</evidence>
<proteinExistence type="predicted"/>